<protein>
    <submittedName>
        <fullName evidence="1">Uncharacterized protein</fullName>
    </submittedName>
</protein>
<sequence length="73" mass="8171">MDSCHVDQDLNRCASDEHAPILTPPGLMACVNTEQNANWDLTSPFHQLQYNMMGPTLTLTIRTKSEVTHSKNT</sequence>
<organism evidence="1 2">
    <name type="scientific">Senna tora</name>
    <dbReference type="NCBI Taxonomy" id="362788"/>
    <lineage>
        <taxon>Eukaryota</taxon>
        <taxon>Viridiplantae</taxon>
        <taxon>Streptophyta</taxon>
        <taxon>Embryophyta</taxon>
        <taxon>Tracheophyta</taxon>
        <taxon>Spermatophyta</taxon>
        <taxon>Magnoliopsida</taxon>
        <taxon>eudicotyledons</taxon>
        <taxon>Gunneridae</taxon>
        <taxon>Pentapetalae</taxon>
        <taxon>rosids</taxon>
        <taxon>fabids</taxon>
        <taxon>Fabales</taxon>
        <taxon>Fabaceae</taxon>
        <taxon>Caesalpinioideae</taxon>
        <taxon>Cassia clade</taxon>
        <taxon>Senna</taxon>
    </lineage>
</organism>
<name>A0A834SL97_9FABA</name>
<keyword evidence="2" id="KW-1185">Reference proteome</keyword>
<proteinExistence type="predicted"/>
<evidence type="ECO:0000313" key="2">
    <source>
        <dbReference type="Proteomes" id="UP000634136"/>
    </source>
</evidence>
<gene>
    <name evidence="1" type="ORF">G2W53_043486</name>
</gene>
<dbReference type="AlphaFoldDB" id="A0A834SL97"/>
<evidence type="ECO:0000313" key="1">
    <source>
        <dbReference type="EMBL" id="KAF7804375.1"/>
    </source>
</evidence>
<reference evidence="1" key="1">
    <citation type="submission" date="2020-09" db="EMBL/GenBank/DDBJ databases">
        <title>Genome-Enabled Discovery of Anthraquinone Biosynthesis in Senna tora.</title>
        <authorList>
            <person name="Kang S.-H."/>
            <person name="Pandey R.P."/>
            <person name="Lee C.-M."/>
            <person name="Sim J.-S."/>
            <person name="Jeong J.-T."/>
            <person name="Choi B.-S."/>
            <person name="Jung M."/>
            <person name="Ginzburg D."/>
            <person name="Zhao K."/>
            <person name="Won S.Y."/>
            <person name="Oh T.-J."/>
            <person name="Yu Y."/>
            <person name="Kim N.-H."/>
            <person name="Lee O.R."/>
            <person name="Lee T.-H."/>
            <person name="Bashyal P."/>
            <person name="Kim T.-S."/>
            <person name="Lee W.-H."/>
            <person name="Kawkins C."/>
            <person name="Kim C.-K."/>
            <person name="Kim J.S."/>
            <person name="Ahn B.O."/>
            <person name="Rhee S.Y."/>
            <person name="Sohng J.K."/>
        </authorList>
    </citation>
    <scope>NUCLEOTIDE SEQUENCE</scope>
    <source>
        <tissue evidence="1">Leaf</tissue>
    </source>
</reference>
<dbReference type="EMBL" id="JAAIUW010000013">
    <property type="protein sequence ID" value="KAF7804375.1"/>
    <property type="molecule type" value="Genomic_DNA"/>
</dbReference>
<dbReference type="Proteomes" id="UP000634136">
    <property type="component" value="Unassembled WGS sequence"/>
</dbReference>
<accession>A0A834SL97</accession>
<comment type="caution">
    <text evidence="1">The sequence shown here is derived from an EMBL/GenBank/DDBJ whole genome shotgun (WGS) entry which is preliminary data.</text>
</comment>